<sequence length="196" mass="22502">MEYEECSKLDAKSRKCTFLDYETNVKGYRLWDPVAKKRIVSCNVVFDESLMIVMRQNAEKPEVVQNCGKTMEVEIDDRGSQEVDQQSMEDPVQHQGEQQSIAKGREKHGRKAPNRYGYEDMVSFTLVAAQNLDLSDNIKHADLKIPQETSVFEFIVLKLHALRKPKTNIQILQRSVLLKYKCVSLFDVVVGAIFTL</sequence>
<gene>
    <name evidence="3" type="ORF">RJ639_045799</name>
</gene>
<name>A0AA88W814_9ASTE</name>
<dbReference type="AlphaFoldDB" id="A0AA88W814"/>
<comment type="caution">
    <text evidence="3">The sequence shown here is derived from an EMBL/GenBank/DDBJ whole genome shotgun (WGS) entry which is preliminary data.</text>
</comment>
<dbReference type="EMBL" id="JAVXUP010000693">
    <property type="protein sequence ID" value="KAK3022776.1"/>
    <property type="molecule type" value="Genomic_DNA"/>
</dbReference>
<evidence type="ECO:0000259" key="2">
    <source>
        <dbReference type="Pfam" id="PF25597"/>
    </source>
</evidence>
<dbReference type="Proteomes" id="UP001188597">
    <property type="component" value="Unassembled WGS sequence"/>
</dbReference>
<proteinExistence type="predicted"/>
<feature type="domain" description="Retroviral polymerase SH3-like" evidence="2">
    <location>
        <begin position="5"/>
        <end position="51"/>
    </location>
</feature>
<evidence type="ECO:0000256" key="1">
    <source>
        <dbReference type="SAM" id="MobiDB-lite"/>
    </source>
</evidence>
<protein>
    <recommendedName>
        <fullName evidence="2">Retroviral polymerase SH3-like domain-containing protein</fullName>
    </recommendedName>
</protein>
<organism evidence="3 4">
    <name type="scientific">Escallonia herrerae</name>
    <dbReference type="NCBI Taxonomy" id="1293975"/>
    <lineage>
        <taxon>Eukaryota</taxon>
        <taxon>Viridiplantae</taxon>
        <taxon>Streptophyta</taxon>
        <taxon>Embryophyta</taxon>
        <taxon>Tracheophyta</taxon>
        <taxon>Spermatophyta</taxon>
        <taxon>Magnoliopsida</taxon>
        <taxon>eudicotyledons</taxon>
        <taxon>Gunneridae</taxon>
        <taxon>Pentapetalae</taxon>
        <taxon>asterids</taxon>
        <taxon>campanulids</taxon>
        <taxon>Escalloniales</taxon>
        <taxon>Escalloniaceae</taxon>
        <taxon>Escallonia</taxon>
    </lineage>
</organism>
<dbReference type="InterPro" id="IPR057670">
    <property type="entry name" value="SH3_retrovirus"/>
</dbReference>
<evidence type="ECO:0000313" key="4">
    <source>
        <dbReference type="Proteomes" id="UP001188597"/>
    </source>
</evidence>
<feature type="region of interest" description="Disordered" evidence="1">
    <location>
        <begin position="76"/>
        <end position="112"/>
    </location>
</feature>
<dbReference type="Pfam" id="PF25597">
    <property type="entry name" value="SH3_retrovirus"/>
    <property type="match status" value="1"/>
</dbReference>
<reference evidence="3" key="1">
    <citation type="submission" date="2022-12" db="EMBL/GenBank/DDBJ databases">
        <title>Draft genome assemblies for two species of Escallonia (Escalloniales).</title>
        <authorList>
            <person name="Chanderbali A."/>
            <person name="Dervinis C."/>
            <person name="Anghel I."/>
            <person name="Soltis D."/>
            <person name="Soltis P."/>
            <person name="Zapata F."/>
        </authorList>
    </citation>
    <scope>NUCLEOTIDE SEQUENCE</scope>
    <source>
        <strain evidence="3">UCBG64.0493</strain>
        <tissue evidence="3">Leaf</tissue>
    </source>
</reference>
<keyword evidence="4" id="KW-1185">Reference proteome</keyword>
<evidence type="ECO:0000313" key="3">
    <source>
        <dbReference type="EMBL" id="KAK3022776.1"/>
    </source>
</evidence>
<accession>A0AA88W814</accession>